<dbReference type="EMBL" id="JAPQKR010000004">
    <property type="protein sequence ID" value="KAJ5218513.1"/>
    <property type="molecule type" value="Genomic_DNA"/>
</dbReference>
<proteinExistence type="predicted"/>
<reference evidence="2" key="1">
    <citation type="submission" date="2022-12" db="EMBL/GenBank/DDBJ databases">
        <authorList>
            <person name="Petersen C."/>
        </authorList>
    </citation>
    <scope>NUCLEOTIDE SEQUENCE</scope>
    <source>
        <strain evidence="2">IBT 15544</strain>
    </source>
</reference>
<dbReference type="OrthoDB" id="5397330at2759"/>
<comment type="caution">
    <text evidence="2">The sequence shown here is derived from an EMBL/GenBank/DDBJ whole genome shotgun (WGS) entry which is preliminary data.</text>
</comment>
<feature type="region of interest" description="Disordered" evidence="1">
    <location>
        <begin position="174"/>
        <end position="224"/>
    </location>
</feature>
<dbReference type="AlphaFoldDB" id="A0A9W9NH55"/>
<feature type="compositionally biased region" description="Polar residues" evidence="1">
    <location>
        <begin position="176"/>
        <end position="191"/>
    </location>
</feature>
<feature type="region of interest" description="Disordered" evidence="1">
    <location>
        <begin position="57"/>
        <end position="91"/>
    </location>
</feature>
<evidence type="ECO:0000313" key="2">
    <source>
        <dbReference type="EMBL" id="KAJ5218513.1"/>
    </source>
</evidence>
<dbReference type="Proteomes" id="UP001150904">
    <property type="component" value="Unassembled WGS sequence"/>
</dbReference>
<feature type="region of interest" description="Disordered" evidence="1">
    <location>
        <begin position="1"/>
        <end position="45"/>
    </location>
</feature>
<evidence type="ECO:0000313" key="3">
    <source>
        <dbReference type="Proteomes" id="UP001150904"/>
    </source>
</evidence>
<dbReference type="GeneID" id="83174975"/>
<feature type="region of interest" description="Disordered" evidence="1">
    <location>
        <begin position="115"/>
        <end position="161"/>
    </location>
</feature>
<name>A0A9W9NH55_9EURO</name>
<keyword evidence="3" id="KW-1185">Reference proteome</keyword>
<organism evidence="2 3">
    <name type="scientific">Penicillium cinerascens</name>
    <dbReference type="NCBI Taxonomy" id="70096"/>
    <lineage>
        <taxon>Eukaryota</taxon>
        <taxon>Fungi</taxon>
        <taxon>Dikarya</taxon>
        <taxon>Ascomycota</taxon>
        <taxon>Pezizomycotina</taxon>
        <taxon>Eurotiomycetes</taxon>
        <taxon>Eurotiomycetidae</taxon>
        <taxon>Eurotiales</taxon>
        <taxon>Aspergillaceae</taxon>
        <taxon>Penicillium</taxon>
    </lineage>
</organism>
<dbReference type="RefSeq" id="XP_058313086.1">
    <property type="nucleotide sequence ID" value="XM_058447675.1"/>
</dbReference>
<protein>
    <submittedName>
        <fullName evidence="2">Uncharacterized protein</fullName>
    </submittedName>
</protein>
<sequence length="224" mass="24724">MPQFRNLLGRKSQPNGEDADGFDENHLSPNARPAPIEIRRSCDGEPNEYKLSVVNDSGVYLPPSPPEKQSFWRRYPGSTPSSNHRDLVDENEPFSISRESFDSYRRSFDICARSPISHPDAVPSRTSLDSRFCRSPGTCQGRFDKPDPMEEEKFEEVGLNDEMKPKKKGIFARFGDSTSEAPQSGNKSTSFGFHIPGRKRGQSGGGSELSAIKGPAPGTAENGE</sequence>
<evidence type="ECO:0000256" key="1">
    <source>
        <dbReference type="SAM" id="MobiDB-lite"/>
    </source>
</evidence>
<accession>A0A9W9NH55</accession>
<reference evidence="2" key="2">
    <citation type="journal article" date="2023" name="IMA Fungus">
        <title>Comparative genomic study of the Penicillium genus elucidates a diverse pangenome and 15 lateral gene transfer events.</title>
        <authorList>
            <person name="Petersen C."/>
            <person name="Sorensen T."/>
            <person name="Nielsen M.R."/>
            <person name="Sondergaard T.E."/>
            <person name="Sorensen J.L."/>
            <person name="Fitzpatrick D.A."/>
            <person name="Frisvad J.C."/>
            <person name="Nielsen K.L."/>
        </authorList>
    </citation>
    <scope>NUCLEOTIDE SEQUENCE</scope>
    <source>
        <strain evidence="2">IBT 15544</strain>
    </source>
</reference>
<gene>
    <name evidence="2" type="ORF">N7498_000612</name>
</gene>